<dbReference type="AlphaFoldDB" id="A0A101M3W9"/>
<comment type="caution">
    <text evidence="1">The sequence shown here is derived from an EMBL/GenBank/DDBJ whole genome shotgun (WGS) entry which is preliminary data.</text>
</comment>
<geneLocation type="mitochondrion" evidence="1"/>
<gene>
    <name evidence="1" type="ORF">ABT39_MTgene455</name>
</gene>
<accession>A0A101M3W9</accession>
<sequence>MHAGPSFLSPSHPPAPPVVGFHRARYQSAVLLPLCCRVVLTAGARQSVASFSWRCRVRPLGFFHSPLAPAVEIPPKGLFLILFLPSSGAAVTLIMLYSRGEQQAVFE</sequence>
<reference evidence="1" key="1">
    <citation type="journal article" date="2015" name="Genome Biol. Evol.">
        <title>Organellar Genomes of White Spruce (Picea glauca): Assembly and Annotation.</title>
        <authorList>
            <person name="Jackman S.D."/>
            <person name="Warren R.L."/>
            <person name="Gibb E.A."/>
            <person name="Vandervalk B.P."/>
            <person name="Mohamadi H."/>
            <person name="Chu J."/>
            <person name="Raymond A."/>
            <person name="Pleasance S."/>
            <person name="Coope R."/>
            <person name="Wildung M.R."/>
            <person name="Ritland C.E."/>
            <person name="Bousquet J."/>
            <person name="Jones S.J."/>
            <person name="Bohlmann J."/>
            <person name="Birol I."/>
        </authorList>
    </citation>
    <scope>NUCLEOTIDE SEQUENCE [LARGE SCALE GENOMIC DNA]</scope>
    <source>
        <tissue evidence="1">Flushing bud</tissue>
    </source>
</reference>
<protein>
    <submittedName>
        <fullName evidence="1">Uncharacterized protein</fullName>
    </submittedName>
</protein>
<name>A0A101M3W9_PICGL</name>
<organism evidence="1">
    <name type="scientific">Picea glauca</name>
    <name type="common">White spruce</name>
    <name type="synonym">Pinus glauca</name>
    <dbReference type="NCBI Taxonomy" id="3330"/>
    <lineage>
        <taxon>Eukaryota</taxon>
        <taxon>Viridiplantae</taxon>
        <taxon>Streptophyta</taxon>
        <taxon>Embryophyta</taxon>
        <taxon>Tracheophyta</taxon>
        <taxon>Spermatophyta</taxon>
        <taxon>Pinopsida</taxon>
        <taxon>Pinidae</taxon>
        <taxon>Conifers I</taxon>
        <taxon>Pinales</taxon>
        <taxon>Pinaceae</taxon>
        <taxon>Picea</taxon>
    </lineage>
</organism>
<keyword evidence="1" id="KW-0496">Mitochondrion</keyword>
<dbReference type="EMBL" id="LKAM01000001">
    <property type="protein sequence ID" value="KUM50611.1"/>
    <property type="molecule type" value="Genomic_DNA"/>
</dbReference>
<evidence type="ECO:0000313" key="1">
    <source>
        <dbReference type="EMBL" id="KUM50611.1"/>
    </source>
</evidence>
<proteinExistence type="predicted"/>